<evidence type="ECO:0000256" key="1">
    <source>
        <dbReference type="SAM" id="MobiDB-lite"/>
    </source>
</evidence>
<feature type="compositionally biased region" description="Gly residues" evidence="1">
    <location>
        <begin position="508"/>
        <end position="517"/>
    </location>
</feature>
<feature type="region of interest" description="Disordered" evidence="1">
    <location>
        <begin position="188"/>
        <end position="279"/>
    </location>
</feature>
<protein>
    <submittedName>
        <fullName evidence="2">Uncharacterized protein</fullName>
    </submittedName>
</protein>
<name>A0AAN9UND7_9PEZI</name>
<dbReference type="Proteomes" id="UP001320420">
    <property type="component" value="Unassembled WGS sequence"/>
</dbReference>
<comment type="caution">
    <text evidence="2">The sequence shown here is derived from an EMBL/GenBank/DDBJ whole genome shotgun (WGS) entry which is preliminary data.</text>
</comment>
<proteinExistence type="predicted"/>
<reference evidence="2 3" key="1">
    <citation type="submission" date="2024-02" db="EMBL/GenBank/DDBJ databases">
        <title>De novo assembly and annotation of 12 fungi associated with fruit tree decline syndrome in Ontario, Canada.</title>
        <authorList>
            <person name="Sulman M."/>
            <person name="Ellouze W."/>
            <person name="Ilyukhin E."/>
        </authorList>
    </citation>
    <scope>NUCLEOTIDE SEQUENCE [LARGE SCALE GENOMIC DNA]</scope>
    <source>
        <strain evidence="2 3">M11/M66-122</strain>
    </source>
</reference>
<feature type="compositionally biased region" description="Low complexity" evidence="1">
    <location>
        <begin position="483"/>
        <end position="492"/>
    </location>
</feature>
<dbReference type="AlphaFoldDB" id="A0AAN9UND7"/>
<feature type="compositionally biased region" description="Gly residues" evidence="1">
    <location>
        <begin position="207"/>
        <end position="219"/>
    </location>
</feature>
<feature type="region of interest" description="Disordered" evidence="1">
    <location>
        <begin position="508"/>
        <end position="537"/>
    </location>
</feature>
<organism evidence="2 3">
    <name type="scientific">Diatrype stigma</name>
    <dbReference type="NCBI Taxonomy" id="117547"/>
    <lineage>
        <taxon>Eukaryota</taxon>
        <taxon>Fungi</taxon>
        <taxon>Dikarya</taxon>
        <taxon>Ascomycota</taxon>
        <taxon>Pezizomycotina</taxon>
        <taxon>Sordariomycetes</taxon>
        <taxon>Xylariomycetidae</taxon>
        <taxon>Xylariales</taxon>
        <taxon>Diatrypaceae</taxon>
        <taxon>Diatrype</taxon>
    </lineage>
</organism>
<evidence type="ECO:0000313" key="2">
    <source>
        <dbReference type="EMBL" id="KAK7752124.1"/>
    </source>
</evidence>
<gene>
    <name evidence="2" type="ORF">SLS62_005868</name>
</gene>
<feature type="compositionally biased region" description="Low complexity" evidence="1">
    <location>
        <begin position="682"/>
        <end position="695"/>
    </location>
</feature>
<dbReference type="EMBL" id="JAKJXP020000041">
    <property type="protein sequence ID" value="KAK7752124.1"/>
    <property type="molecule type" value="Genomic_DNA"/>
</dbReference>
<keyword evidence="3" id="KW-1185">Reference proteome</keyword>
<feature type="region of interest" description="Disordered" evidence="1">
    <location>
        <begin position="429"/>
        <end position="494"/>
    </location>
</feature>
<feature type="compositionally biased region" description="Basic and acidic residues" evidence="1">
    <location>
        <begin position="668"/>
        <end position="681"/>
    </location>
</feature>
<sequence length="695" mass="74454">MFGGLSTIIQSSAQLGPPPTDVPPPTSIRLPQCNPSLSREADATVTKSLPPQDRNLDRSLVRLLQTVHRPNDLTDLHFAALGVHVHADAPAEDLLPDPSYFPAAAGWDGLTIDEARERDPTFRRPLSNGHISPDARIYVERRNELSTPNQAAFRTVRRLRPELGKPLARLGNCYEFFKQLELMASYWDDTSLPPPTEGGDGDDNDGDGGAGQQRGGGAPPAGSPSGTTISEQAGSLGGGVSAAPESNARSQPAPDGGPSQTQTPERVTYRRQPGSEMPPEYRHNLVAAFVKLVAYDFGCSVWPSRVEPRLHLLEPPQPPPITMNNPLSRLKGPAPPPPPQRASYFPSGCVFVQRIPTTREAARAGIVEGPVAAVSARNATSFASSPANGAEARVDFGRELAAALATAQLRARQGKEERRFGEGKWWATAKRWGGGEGGPIGREVESTSSSGSGAGDNKDASAAAGRKPESEPGSGSSAGTGADGKSSSSGAATPTVSHAAKIAAAIGGTGAGSGSTGGVRPIPVRGQPASKKQRKTPTIYDQYRMVRPPTSNWDRKARYEAIGREPSDGNGSGHDDVFIFSSLFHHFCIVRVRVPDRLLAVLDGAPPEPEEGENENGIGNGTDCKRSWGKLEVWRSRWFDLFLVEDRLEAMRELWGVMAWLMRRQQKQDEEKKVKEEEKNSDNSSSSKDVTMADT</sequence>
<feature type="region of interest" description="Disordered" evidence="1">
    <location>
        <begin position="668"/>
        <end position="695"/>
    </location>
</feature>
<accession>A0AAN9UND7</accession>
<evidence type="ECO:0000313" key="3">
    <source>
        <dbReference type="Proteomes" id="UP001320420"/>
    </source>
</evidence>